<reference evidence="10" key="1">
    <citation type="submission" date="2021-12" db="EMBL/GenBank/DDBJ databases">
        <authorList>
            <person name="Martin H S."/>
        </authorList>
    </citation>
    <scope>NUCLEOTIDE SEQUENCE</scope>
</reference>
<dbReference type="InterPro" id="IPR033132">
    <property type="entry name" value="GH_1_N_CS"/>
</dbReference>
<dbReference type="OrthoDB" id="65569at2759"/>
<evidence type="ECO:0000256" key="7">
    <source>
        <dbReference type="PROSITE-ProRule" id="PRU10055"/>
    </source>
</evidence>
<organism evidence="10 11">
    <name type="scientific">Brenthis ino</name>
    <name type="common">lesser marbled fritillary</name>
    <dbReference type="NCBI Taxonomy" id="405034"/>
    <lineage>
        <taxon>Eukaryota</taxon>
        <taxon>Metazoa</taxon>
        <taxon>Ecdysozoa</taxon>
        <taxon>Arthropoda</taxon>
        <taxon>Hexapoda</taxon>
        <taxon>Insecta</taxon>
        <taxon>Pterygota</taxon>
        <taxon>Neoptera</taxon>
        <taxon>Endopterygota</taxon>
        <taxon>Lepidoptera</taxon>
        <taxon>Glossata</taxon>
        <taxon>Ditrysia</taxon>
        <taxon>Papilionoidea</taxon>
        <taxon>Nymphalidae</taxon>
        <taxon>Heliconiinae</taxon>
        <taxon>Argynnini</taxon>
        <taxon>Brenthis</taxon>
    </lineage>
</organism>
<evidence type="ECO:0000256" key="6">
    <source>
        <dbReference type="ARBA" id="ARBA00023295"/>
    </source>
</evidence>
<proteinExistence type="inferred from homology"/>
<evidence type="ECO:0000256" key="9">
    <source>
        <dbReference type="RuleBase" id="RU004468"/>
    </source>
</evidence>
<keyword evidence="5" id="KW-0325">Glycoprotein</keyword>
<evidence type="ECO:0000256" key="8">
    <source>
        <dbReference type="RuleBase" id="RU003690"/>
    </source>
</evidence>
<keyword evidence="11" id="KW-1185">Reference proteome</keyword>
<dbReference type="PRINTS" id="PR00131">
    <property type="entry name" value="GLHYDRLASE1"/>
</dbReference>
<keyword evidence="4 9" id="KW-0378">Hydrolase</keyword>
<dbReference type="GO" id="GO:0008422">
    <property type="term" value="F:beta-glucosidase activity"/>
    <property type="evidence" value="ECO:0007669"/>
    <property type="project" value="TreeGrafter"/>
</dbReference>
<dbReference type="PANTHER" id="PTHR10353">
    <property type="entry name" value="GLYCOSYL HYDROLASE"/>
    <property type="match status" value="1"/>
</dbReference>
<evidence type="ECO:0000313" key="11">
    <source>
        <dbReference type="Proteomes" id="UP000838878"/>
    </source>
</evidence>
<gene>
    <name evidence="10" type="ORF">BINO364_LOCUS12966</name>
</gene>
<evidence type="ECO:0000256" key="3">
    <source>
        <dbReference type="ARBA" id="ARBA00012744"/>
    </source>
</evidence>
<comment type="subunit">
    <text evidence="2">Homodimer.</text>
</comment>
<dbReference type="AlphaFoldDB" id="A0A8J9YCT2"/>
<evidence type="ECO:0000256" key="5">
    <source>
        <dbReference type="ARBA" id="ARBA00023180"/>
    </source>
</evidence>
<dbReference type="GO" id="GO:0005975">
    <property type="term" value="P:carbohydrate metabolic process"/>
    <property type="evidence" value="ECO:0007669"/>
    <property type="project" value="InterPro"/>
</dbReference>
<feature type="active site" description="Nucleophile" evidence="7">
    <location>
        <position position="412"/>
    </location>
</feature>
<dbReference type="FunFam" id="3.20.20.80:FF:000013">
    <property type="entry name" value="lactase-phlorizin hydrolase"/>
    <property type="match status" value="1"/>
</dbReference>
<dbReference type="InterPro" id="IPR001360">
    <property type="entry name" value="Glyco_hydro_1"/>
</dbReference>
<dbReference type="EC" id="3.2.1.21" evidence="3"/>
<dbReference type="Proteomes" id="UP000838878">
    <property type="component" value="Chromosome 6"/>
</dbReference>
<protein>
    <recommendedName>
        <fullName evidence="3">beta-glucosidase</fullName>
        <ecNumber evidence="3">3.2.1.21</ecNumber>
    </recommendedName>
</protein>
<dbReference type="PANTHER" id="PTHR10353:SF36">
    <property type="entry name" value="LP05116P"/>
    <property type="match status" value="1"/>
</dbReference>
<dbReference type="PROSITE" id="PS00572">
    <property type="entry name" value="GLYCOSYL_HYDROL_F1_1"/>
    <property type="match status" value="1"/>
</dbReference>
<feature type="non-terminal residue" evidence="10">
    <location>
        <position position="509"/>
    </location>
</feature>
<sequence length="509" mass="59523">MGYQSVVVRLRVEMRIVVLLCAIFGFGSSKYVSKTSKVCFDKHFMFGVATASYQIEGAWNISGKGESIWDRYTHERTDRIFDHKNGDVAADSYHLFKEDVKRLVELNVQFYRFSISWPRILPNGLSNEINQDGIRYYTELLDELLRHNIRPVVTMYHWDLPQVLQDLGGWTNPIIADYFVDYARVLFKHFGSKVPTWLTFNEPLSFCEDGYGGTDAPGNKASGFEDYLCGHNVLRAHGMVYRMYNKEYRRRLKADLGITLDFSWLEPNTTSEDDRIAAETARQFHFGWFAHPIFSNTGDYPYIMRKRIDAISKRQRYTRSRLPTFTQKEVEMIKGSADFLGLNHYTTYLVSKNRGKIPLFPSFSSDMGGIISQKAEWPKTNSSWLKVVPWGFRKSLNWLKKAYDNPLVVITENGMSLEKGLEDIRRIKYIEGYLKALHAAIYKDNCNVYGYTYWSLIDNFEWTRGFSERFGLYEVDYNSPNKTRYRRMSAEYYSMLSRTKCIPTFDYID</sequence>
<comment type="similarity">
    <text evidence="1 8">Belongs to the glycosyl hydrolase 1 family.</text>
</comment>
<dbReference type="PROSITE" id="PS00653">
    <property type="entry name" value="GLYCOSYL_HYDROL_F1_2"/>
    <property type="match status" value="1"/>
</dbReference>
<dbReference type="InterPro" id="IPR018120">
    <property type="entry name" value="Glyco_hydro_1_AS"/>
</dbReference>
<dbReference type="EMBL" id="OV170226">
    <property type="protein sequence ID" value="CAH0727659.1"/>
    <property type="molecule type" value="Genomic_DNA"/>
</dbReference>
<dbReference type="Gene3D" id="3.20.20.80">
    <property type="entry name" value="Glycosidases"/>
    <property type="match status" value="1"/>
</dbReference>
<dbReference type="Pfam" id="PF00232">
    <property type="entry name" value="Glyco_hydro_1"/>
    <property type="match status" value="1"/>
</dbReference>
<evidence type="ECO:0000256" key="4">
    <source>
        <dbReference type="ARBA" id="ARBA00022801"/>
    </source>
</evidence>
<name>A0A8J9YCT2_9NEOP</name>
<dbReference type="InterPro" id="IPR017853">
    <property type="entry name" value="GH"/>
</dbReference>
<evidence type="ECO:0000256" key="2">
    <source>
        <dbReference type="ARBA" id="ARBA00011738"/>
    </source>
</evidence>
<dbReference type="SUPFAM" id="SSF51445">
    <property type="entry name" value="(Trans)glycosidases"/>
    <property type="match status" value="1"/>
</dbReference>
<keyword evidence="6 9" id="KW-0326">Glycosidase</keyword>
<evidence type="ECO:0000313" key="10">
    <source>
        <dbReference type="EMBL" id="CAH0727659.1"/>
    </source>
</evidence>
<evidence type="ECO:0000256" key="1">
    <source>
        <dbReference type="ARBA" id="ARBA00010838"/>
    </source>
</evidence>
<accession>A0A8J9YCT2</accession>